<evidence type="ECO:0000313" key="3">
    <source>
        <dbReference type="Proteomes" id="UP000603708"/>
    </source>
</evidence>
<name>A0A919LC59_9ACTN</name>
<keyword evidence="3" id="KW-1185">Reference proteome</keyword>
<dbReference type="AlphaFoldDB" id="A0A919LC59"/>
<gene>
    <name evidence="2" type="ORF">GCM10018793_68450</name>
</gene>
<reference evidence="2" key="2">
    <citation type="submission" date="2020-09" db="EMBL/GenBank/DDBJ databases">
        <authorList>
            <person name="Sun Q."/>
            <person name="Ohkuma M."/>
        </authorList>
    </citation>
    <scope>NUCLEOTIDE SEQUENCE</scope>
    <source>
        <strain evidence="2">JCM 5069</strain>
    </source>
</reference>
<dbReference type="RefSeq" id="WP_189938881.1">
    <property type="nucleotide sequence ID" value="NZ_BNCD01000037.1"/>
</dbReference>
<comment type="caution">
    <text evidence="2">The sequence shown here is derived from an EMBL/GenBank/DDBJ whole genome shotgun (WGS) entry which is preliminary data.</text>
</comment>
<evidence type="ECO:0000256" key="1">
    <source>
        <dbReference type="SAM" id="MobiDB-lite"/>
    </source>
</evidence>
<dbReference type="EMBL" id="BNCD01000037">
    <property type="protein sequence ID" value="GHH88511.1"/>
    <property type="molecule type" value="Genomic_DNA"/>
</dbReference>
<reference evidence="2" key="1">
    <citation type="journal article" date="2014" name="Int. J. Syst. Evol. Microbiol.">
        <title>Complete genome sequence of Corynebacterium casei LMG S-19264T (=DSM 44701T), isolated from a smear-ripened cheese.</title>
        <authorList>
            <consortium name="US DOE Joint Genome Institute (JGI-PGF)"/>
            <person name="Walter F."/>
            <person name="Albersmeier A."/>
            <person name="Kalinowski J."/>
            <person name="Ruckert C."/>
        </authorList>
    </citation>
    <scope>NUCLEOTIDE SEQUENCE</scope>
    <source>
        <strain evidence="2">JCM 5069</strain>
    </source>
</reference>
<protein>
    <submittedName>
        <fullName evidence="2">Uncharacterized protein</fullName>
    </submittedName>
</protein>
<sequence length="96" mass="10599">MGQGIPSRNSPLATKSSESQRASTYPGVPRSALHSLLVLVLVLVPAARMPTLTARQGDEIRQGGTKTHCEVRHHAAWRRHRGLQNSMFDITCLMRV</sequence>
<accession>A0A919LC59</accession>
<organism evidence="2 3">
    <name type="scientific">Streptomyces sulfonofaciens</name>
    <dbReference type="NCBI Taxonomy" id="68272"/>
    <lineage>
        <taxon>Bacteria</taxon>
        <taxon>Bacillati</taxon>
        <taxon>Actinomycetota</taxon>
        <taxon>Actinomycetes</taxon>
        <taxon>Kitasatosporales</taxon>
        <taxon>Streptomycetaceae</taxon>
        <taxon>Streptomyces</taxon>
    </lineage>
</organism>
<feature type="region of interest" description="Disordered" evidence="1">
    <location>
        <begin position="1"/>
        <end position="27"/>
    </location>
</feature>
<proteinExistence type="predicted"/>
<feature type="compositionally biased region" description="Polar residues" evidence="1">
    <location>
        <begin position="1"/>
        <end position="23"/>
    </location>
</feature>
<dbReference type="Proteomes" id="UP000603708">
    <property type="component" value="Unassembled WGS sequence"/>
</dbReference>
<evidence type="ECO:0000313" key="2">
    <source>
        <dbReference type="EMBL" id="GHH88511.1"/>
    </source>
</evidence>